<evidence type="ECO:0000313" key="1">
    <source>
        <dbReference type="EMBL" id="GGZ28369.1"/>
    </source>
</evidence>
<reference evidence="1" key="1">
    <citation type="journal article" date="2014" name="Int. J. Syst. Evol. Microbiol.">
        <title>Complete genome sequence of Corynebacterium casei LMG S-19264T (=DSM 44701T), isolated from a smear-ripened cheese.</title>
        <authorList>
            <consortium name="US DOE Joint Genome Institute (JGI-PGF)"/>
            <person name="Walter F."/>
            <person name="Albersmeier A."/>
            <person name="Kalinowski J."/>
            <person name="Ruckert C."/>
        </authorList>
    </citation>
    <scope>NUCLEOTIDE SEQUENCE</scope>
    <source>
        <strain evidence="1">KCTC 12368</strain>
    </source>
</reference>
<dbReference type="AlphaFoldDB" id="A0A918URI0"/>
<evidence type="ECO:0000313" key="2">
    <source>
        <dbReference type="Proteomes" id="UP000619457"/>
    </source>
</evidence>
<organism evidence="1 2">
    <name type="scientific">Echinicola pacifica</name>
    <dbReference type="NCBI Taxonomy" id="346377"/>
    <lineage>
        <taxon>Bacteria</taxon>
        <taxon>Pseudomonadati</taxon>
        <taxon>Bacteroidota</taxon>
        <taxon>Cytophagia</taxon>
        <taxon>Cytophagales</taxon>
        <taxon>Cyclobacteriaceae</taxon>
        <taxon>Echinicola</taxon>
    </lineage>
</organism>
<sequence length="279" mass="32686">MQVQKISPIFQPFDRQYTEAKSLFDSLAKMFKSNKSAELEEKLIFLEIYVDLLGRIHFQEAKLKFKLFGPYKDLFRALKKALHIRLIHQALAQLQEKTGQTYASYEKQVAKDKKSIYAEAYELIMATPVKVWENLYREAFEHSQSLTPLMVNTATTQIINEELAFFKFDSETKLEAKEIKDIYEGLQQIITLENLRIASGLNATFTNIIHEHMQELSKLLYRWYQNHLILQHLTFSLSDREDPINEKYVELIKKIRSDKKKLTAKAVSQCKHLFSDILG</sequence>
<keyword evidence="2" id="KW-1185">Reference proteome</keyword>
<comment type="caution">
    <text evidence="1">The sequence shown here is derived from an EMBL/GenBank/DDBJ whole genome shotgun (WGS) entry which is preliminary data.</text>
</comment>
<gene>
    <name evidence="1" type="ORF">GCM10007049_21660</name>
</gene>
<name>A0A918URI0_9BACT</name>
<dbReference type="EMBL" id="BMWX01000003">
    <property type="protein sequence ID" value="GGZ28369.1"/>
    <property type="molecule type" value="Genomic_DNA"/>
</dbReference>
<dbReference type="RefSeq" id="WP_026235663.1">
    <property type="nucleotide sequence ID" value="NZ_BMWX01000003.1"/>
</dbReference>
<accession>A0A918URI0</accession>
<dbReference type="Proteomes" id="UP000619457">
    <property type="component" value="Unassembled WGS sequence"/>
</dbReference>
<proteinExistence type="predicted"/>
<reference evidence="1" key="2">
    <citation type="submission" date="2020-09" db="EMBL/GenBank/DDBJ databases">
        <authorList>
            <person name="Sun Q."/>
            <person name="Kim S."/>
        </authorList>
    </citation>
    <scope>NUCLEOTIDE SEQUENCE</scope>
    <source>
        <strain evidence="1">KCTC 12368</strain>
    </source>
</reference>
<protein>
    <submittedName>
        <fullName evidence="1">Uncharacterized protein</fullName>
    </submittedName>
</protein>